<proteinExistence type="predicted"/>
<name>A0AAN8X2H3_HALRR</name>
<feature type="region of interest" description="Disordered" evidence="1">
    <location>
        <begin position="120"/>
        <end position="146"/>
    </location>
</feature>
<sequence length="146" mass="16404">MLYQNRQQDLREAPPTPSEPIQDFPPDYRLTWRKEFIEKSPQHLKMYLEEDPQQTTSTTQDPQQTTSTTQDPQQTASTTQDPQQTTATAQVRTLDLEPGVHSGVSLQSGASNTLITGRELMSSPGRTVPQVDIDEGLPTYEEAQNM</sequence>
<protein>
    <submittedName>
        <fullName evidence="2">Uncharacterized protein</fullName>
    </submittedName>
</protein>
<reference evidence="2 3" key="1">
    <citation type="submission" date="2023-11" db="EMBL/GenBank/DDBJ databases">
        <title>Halocaridina rubra genome assembly.</title>
        <authorList>
            <person name="Smith C."/>
        </authorList>
    </citation>
    <scope>NUCLEOTIDE SEQUENCE [LARGE SCALE GENOMIC DNA]</scope>
    <source>
        <strain evidence="2">EP-1</strain>
        <tissue evidence="2">Whole</tissue>
    </source>
</reference>
<keyword evidence="3" id="KW-1185">Reference proteome</keyword>
<accession>A0AAN8X2H3</accession>
<gene>
    <name evidence="2" type="ORF">SK128_015331</name>
</gene>
<dbReference type="EMBL" id="JAXCGZ010011403">
    <property type="protein sequence ID" value="KAK7074951.1"/>
    <property type="molecule type" value="Genomic_DNA"/>
</dbReference>
<feature type="compositionally biased region" description="Low complexity" evidence="1">
    <location>
        <begin position="53"/>
        <end position="89"/>
    </location>
</feature>
<evidence type="ECO:0000313" key="2">
    <source>
        <dbReference type="EMBL" id="KAK7074951.1"/>
    </source>
</evidence>
<dbReference type="Proteomes" id="UP001381693">
    <property type="component" value="Unassembled WGS sequence"/>
</dbReference>
<evidence type="ECO:0000256" key="1">
    <source>
        <dbReference type="SAM" id="MobiDB-lite"/>
    </source>
</evidence>
<feature type="region of interest" description="Disordered" evidence="1">
    <location>
        <begin position="43"/>
        <end position="89"/>
    </location>
</feature>
<comment type="caution">
    <text evidence="2">The sequence shown here is derived from an EMBL/GenBank/DDBJ whole genome shotgun (WGS) entry which is preliminary data.</text>
</comment>
<feature type="region of interest" description="Disordered" evidence="1">
    <location>
        <begin position="1"/>
        <end position="27"/>
    </location>
</feature>
<evidence type="ECO:0000313" key="3">
    <source>
        <dbReference type="Proteomes" id="UP001381693"/>
    </source>
</evidence>
<organism evidence="2 3">
    <name type="scientific">Halocaridina rubra</name>
    <name type="common">Hawaiian red shrimp</name>
    <dbReference type="NCBI Taxonomy" id="373956"/>
    <lineage>
        <taxon>Eukaryota</taxon>
        <taxon>Metazoa</taxon>
        <taxon>Ecdysozoa</taxon>
        <taxon>Arthropoda</taxon>
        <taxon>Crustacea</taxon>
        <taxon>Multicrustacea</taxon>
        <taxon>Malacostraca</taxon>
        <taxon>Eumalacostraca</taxon>
        <taxon>Eucarida</taxon>
        <taxon>Decapoda</taxon>
        <taxon>Pleocyemata</taxon>
        <taxon>Caridea</taxon>
        <taxon>Atyoidea</taxon>
        <taxon>Atyidae</taxon>
        <taxon>Halocaridina</taxon>
    </lineage>
</organism>
<dbReference type="AlphaFoldDB" id="A0AAN8X2H3"/>